<keyword evidence="1" id="KW-0233">DNA recombination</keyword>
<feature type="compositionally biased region" description="Acidic residues" evidence="2">
    <location>
        <begin position="269"/>
        <end position="279"/>
    </location>
</feature>
<proteinExistence type="predicted"/>
<feature type="compositionally biased region" description="Acidic residues" evidence="2">
    <location>
        <begin position="341"/>
        <end position="351"/>
    </location>
</feature>
<feature type="compositionally biased region" description="Acidic residues" evidence="2">
    <location>
        <begin position="287"/>
        <end position="297"/>
    </location>
</feature>
<dbReference type="PROSITE" id="PS00028">
    <property type="entry name" value="ZINC_FINGER_C2H2_1"/>
    <property type="match status" value="1"/>
</dbReference>
<evidence type="ECO:0000259" key="3">
    <source>
        <dbReference type="PROSITE" id="PS50280"/>
    </source>
</evidence>
<feature type="compositionally biased region" description="Acidic residues" evidence="2">
    <location>
        <begin position="305"/>
        <end position="315"/>
    </location>
</feature>
<feature type="region of interest" description="Disordered" evidence="2">
    <location>
        <begin position="236"/>
        <end position="438"/>
    </location>
</feature>
<feature type="domain" description="SET" evidence="3">
    <location>
        <begin position="25"/>
        <end position="155"/>
    </location>
</feature>
<sequence>MAHLGETSLMEYWFNINKEAVKNSNKLSLRDTSPNKTIRCYFHGKGLFAEKSYRRGEFIVEYAGDLISRKEGLRREKSYPARRGSYIFFFVWNSKKYCLDATESSRKGRFANDAAPGDVHRNASVKCLSSEGKPYLALFADREIEIGEEIRYDYGVPDLPWRKQGKECKKGKKETFCAKKDLPLKVCRVLVKRLPVNIGKVVFLSDLVKQQGGLLEEDIKDESQEVEIIQELAEEDVEKESQEQEVIQGLPEEDVEEESQEQEVIQGLPEEDVEEESQEQEVIQGLPEEDAEEESQEQEVIQGLPEEDVEEESQEQEVIQGLPEEDVEEESQEQEVIQGLPEEDVEEESQEQEVIQGLPEVDIEEESQEQEVIQGLPEEDVEEESQEQEVIQGLPEEDVEEESQEQEVIQELPEVDVEEESQEQEVIQGLPEEDVEEESQEQEVIQGGHDLMRCGRCKGIYSDVALFFKHRTTCHAKKESTKANLGRNLSYLSSDKNLAAEDEPTADHQNPAGDQTKLKKSKPKRPCPFCGMLASRLTDHITRKHKMEESVKAALALPKELRNREFQKLKKEGIFKANKNLLKEQNPDYSKILVERNQGRGALAMCSLCKGFYHRNIINRHKKRCSSAEGTTDYPATFNITLLSQPNFSNSYVEEILNRFQETEISAVIRSDDWIQRYGYLCFQNFEGTEKRTEKRSSLMSNLRRLARLFLEFKQIIAKENPSIELNSCSQMFDRDFILYIQEAICSITTDKDTNAVKNGLKVSLRYLISDVCKVMRANYLLMKQDEKAEEMAKFISVLQLIWPSFFASAEESVVKKRQSDLRRPVRLPSEKEIEKLRDCTKEIIDSLSVDMYETFDYSKYSQLRDAVVCRLTLFNARRGGEPSRMTVKDWEDALQGVWIDQAKVEHVEDDIEKKLLCENKIAYIHASKVTKLVPLLIPKDCWQAMKILTDYEVRRGAEINEDNTYAFPNIKHSKNHASGWIAVNNLCRKAGLERNISATDMRHYVATSYALLDVSPNEREMFYKHLGHSKQMNENVYQCPPAMKTITQVGKFLNQLEGNYCTSISSSKKSGAREVGVEVLSEFIELMAPDTSLPDVLNFYTKIDEEHVTVDPEELEQRRHLVLDEDVQCQAKQFFTEDAWLGIMNTLKMLAADTDNKIQKQSKTPSSGLKRTIIEDDLSESEIPGPSLMKRSKKDKFESVSYICEDTVSSGESSYKDDNISQEEDRSSVVKGQRHTWSTEENAAIERFFNSHINDTSKTGNKGKLHVASDIPHLEDRCLDEPMQVLVYGNSI</sequence>
<accession>A0A8W8JYY9</accession>
<dbReference type="EnsemblMetazoa" id="G20907.1">
    <property type="protein sequence ID" value="G20907.1:cds"/>
    <property type="gene ID" value="G20907"/>
</dbReference>
<dbReference type="GO" id="GO:0015074">
    <property type="term" value="P:DNA integration"/>
    <property type="evidence" value="ECO:0007669"/>
    <property type="project" value="InterPro"/>
</dbReference>
<dbReference type="InterPro" id="IPR013762">
    <property type="entry name" value="Integrase-like_cat_sf"/>
</dbReference>
<dbReference type="GO" id="GO:0006310">
    <property type="term" value="P:DNA recombination"/>
    <property type="evidence" value="ECO:0007669"/>
    <property type="project" value="UniProtKB-KW"/>
</dbReference>
<dbReference type="InterPro" id="IPR011010">
    <property type="entry name" value="DNA_brk_join_enz"/>
</dbReference>
<dbReference type="GO" id="GO:0003677">
    <property type="term" value="F:DNA binding"/>
    <property type="evidence" value="ECO:0007669"/>
    <property type="project" value="InterPro"/>
</dbReference>
<dbReference type="SMART" id="SM00317">
    <property type="entry name" value="SET"/>
    <property type="match status" value="1"/>
</dbReference>
<evidence type="ECO:0000313" key="4">
    <source>
        <dbReference type="EnsemblMetazoa" id="G20907.1:cds"/>
    </source>
</evidence>
<evidence type="ECO:0000256" key="2">
    <source>
        <dbReference type="SAM" id="MobiDB-lite"/>
    </source>
</evidence>
<dbReference type="SUPFAM" id="SSF82199">
    <property type="entry name" value="SET domain"/>
    <property type="match status" value="1"/>
</dbReference>
<feature type="compositionally biased region" description="Acidic residues" evidence="2">
    <location>
        <begin position="251"/>
        <end position="261"/>
    </location>
</feature>
<feature type="compositionally biased region" description="Acidic residues" evidence="2">
    <location>
        <begin position="377"/>
        <end position="387"/>
    </location>
</feature>
<dbReference type="SUPFAM" id="SSF56349">
    <property type="entry name" value="DNA breaking-rejoining enzymes"/>
    <property type="match status" value="1"/>
</dbReference>
<feature type="region of interest" description="Disordered" evidence="2">
    <location>
        <begin position="1212"/>
        <end position="1236"/>
    </location>
</feature>
<evidence type="ECO:0000256" key="1">
    <source>
        <dbReference type="ARBA" id="ARBA00023172"/>
    </source>
</evidence>
<feature type="compositionally biased region" description="Basic and acidic residues" evidence="2">
    <location>
        <begin position="1215"/>
        <end position="1229"/>
    </location>
</feature>
<dbReference type="InterPro" id="IPR046341">
    <property type="entry name" value="SET_dom_sf"/>
</dbReference>
<dbReference type="Gene3D" id="2.170.270.10">
    <property type="entry name" value="SET domain"/>
    <property type="match status" value="1"/>
</dbReference>
<keyword evidence="5" id="KW-1185">Reference proteome</keyword>
<dbReference type="InterPro" id="IPR013087">
    <property type="entry name" value="Znf_C2H2_type"/>
</dbReference>
<protein>
    <recommendedName>
        <fullName evidence="3">SET domain-containing protein</fullName>
    </recommendedName>
</protein>
<dbReference type="Pfam" id="PF00856">
    <property type="entry name" value="SET"/>
    <property type="match status" value="1"/>
</dbReference>
<reference evidence="4" key="1">
    <citation type="submission" date="2022-08" db="UniProtKB">
        <authorList>
            <consortium name="EnsemblMetazoa"/>
        </authorList>
    </citation>
    <scope>IDENTIFICATION</scope>
    <source>
        <strain evidence="4">05x7-T-G4-1.051#20</strain>
    </source>
</reference>
<name>A0A8W8JYY9_MAGGI</name>
<dbReference type="Gene3D" id="1.10.443.10">
    <property type="entry name" value="Intergrase catalytic core"/>
    <property type="match status" value="1"/>
</dbReference>
<dbReference type="Proteomes" id="UP000005408">
    <property type="component" value="Unassembled WGS sequence"/>
</dbReference>
<organism evidence="4 5">
    <name type="scientific">Magallana gigas</name>
    <name type="common">Pacific oyster</name>
    <name type="synonym">Crassostrea gigas</name>
    <dbReference type="NCBI Taxonomy" id="29159"/>
    <lineage>
        <taxon>Eukaryota</taxon>
        <taxon>Metazoa</taxon>
        <taxon>Spiralia</taxon>
        <taxon>Lophotrochozoa</taxon>
        <taxon>Mollusca</taxon>
        <taxon>Bivalvia</taxon>
        <taxon>Autobranchia</taxon>
        <taxon>Pteriomorphia</taxon>
        <taxon>Ostreida</taxon>
        <taxon>Ostreoidea</taxon>
        <taxon>Ostreidae</taxon>
        <taxon>Magallana</taxon>
    </lineage>
</organism>
<dbReference type="PANTHER" id="PTHR33480:SF1">
    <property type="entry name" value="TYR RECOMBINASE DOMAIN-CONTAINING PROTEIN"/>
    <property type="match status" value="1"/>
</dbReference>
<feature type="compositionally biased region" description="Acidic residues" evidence="2">
    <location>
        <begin position="323"/>
        <end position="333"/>
    </location>
</feature>
<dbReference type="InterPro" id="IPR001214">
    <property type="entry name" value="SET_dom"/>
</dbReference>
<feature type="region of interest" description="Disordered" evidence="2">
    <location>
        <begin position="500"/>
        <end position="524"/>
    </location>
</feature>
<evidence type="ECO:0000313" key="5">
    <source>
        <dbReference type="Proteomes" id="UP000005408"/>
    </source>
</evidence>
<dbReference type="PROSITE" id="PS50280">
    <property type="entry name" value="SET"/>
    <property type="match status" value="1"/>
</dbReference>
<feature type="compositionally biased region" description="Acidic residues" evidence="2">
    <location>
        <begin position="395"/>
        <end position="405"/>
    </location>
</feature>
<feature type="compositionally biased region" description="Acidic residues" evidence="2">
    <location>
        <begin position="413"/>
        <end position="423"/>
    </location>
</feature>
<dbReference type="PANTHER" id="PTHR33480">
    <property type="entry name" value="SET DOMAIN-CONTAINING PROTEIN-RELATED"/>
    <property type="match status" value="1"/>
</dbReference>